<keyword evidence="4" id="KW-0285">Flavoprotein</keyword>
<evidence type="ECO:0000256" key="5">
    <source>
        <dbReference type="ARBA" id="ARBA00022827"/>
    </source>
</evidence>
<feature type="domain" description="FAD-binding" evidence="8">
    <location>
        <begin position="110"/>
        <end position="343"/>
    </location>
</feature>
<protein>
    <submittedName>
        <fullName evidence="9">FAD/NAD(P)-binding domain-containing protein</fullName>
    </submittedName>
</protein>
<evidence type="ECO:0000256" key="4">
    <source>
        <dbReference type="ARBA" id="ARBA00022630"/>
    </source>
</evidence>
<evidence type="ECO:0000259" key="8">
    <source>
        <dbReference type="Pfam" id="PF01494"/>
    </source>
</evidence>
<evidence type="ECO:0000256" key="3">
    <source>
        <dbReference type="ARBA" id="ARBA00007992"/>
    </source>
</evidence>
<dbReference type="InterPro" id="IPR002938">
    <property type="entry name" value="FAD-bd"/>
</dbReference>
<dbReference type="OrthoDB" id="47494at2759"/>
<comment type="pathway">
    <text evidence="2">Secondary metabolite biosynthesis.</text>
</comment>
<reference evidence="9 10" key="1">
    <citation type="journal article" date="2012" name="PLoS Pathog.">
        <title>Diverse lifestyles and strategies of plant pathogenesis encoded in the genomes of eighteen Dothideomycetes fungi.</title>
        <authorList>
            <person name="Ohm R.A."/>
            <person name="Feau N."/>
            <person name="Henrissat B."/>
            <person name="Schoch C.L."/>
            <person name="Horwitz B.A."/>
            <person name="Barry K.W."/>
            <person name="Condon B.J."/>
            <person name="Copeland A.C."/>
            <person name="Dhillon B."/>
            <person name="Glaser F."/>
            <person name="Hesse C.N."/>
            <person name="Kosti I."/>
            <person name="LaButti K."/>
            <person name="Lindquist E.A."/>
            <person name="Lucas S."/>
            <person name="Salamov A.A."/>
            <person name="Bradshaw R.E."/>
            <person name="Ciuffetti L."/>
            <person name="Hamelin R.C."/>
            <person name="Kema G.H.J."/>
            <person name="Lawrence C."/>
            <person name="Scott J.A."/>
            <person name="Spatafora J.W."/>
            <person name="Turgeon B.G."/>
            <person name="de Wit P.J.G.M."/>
            <person name="Zhong S."/>
            <person name="Goodwin S.B."/>
            <person name="Grigoriev I.V."/>
        </authorList>
    </citation>
    <scope>NUCLEOTIDE SEQUENCE [LARGE SCALE GENOMIC DNA]</scope>
    <source>
        <strain evidence="9 10">SO2202</strain>
    </source>
</reference>
<gene>
    <name evidence="9" type="ORF">SEPMUDRAFT_147490</name>
</gene>
<dbReference type="EMBL" id="KB456261">
    <property type="protein sequence ID" value="EMF15666.1"/>
    <property type="molecule type" value="Genomic_DNA"/>
</dbReference>
<evidence type="ECO:0000256" key="1">
    <source>
        <dbReference type="ARBA" id="ARBA00001974"/>
    </source>
</evidence>
<dbReference type="AlphaFoldDB" id="M3C5V9"/>
<comment type="similarity">
    <text evidence="3">Belongs to the paxM FAD-dependent monooxygenase family.</text>
</comment>
<dbReference type="GeneID" id="27901469"/>
<keyword evidence="6" id="KW-0560">Oxidoreductase</keyword>
<evidence type="ECO:0000256" key="6">
    <source>
        <dbReference type="ARBA" id="ARBA00023002"/>
    </source>
</evidence>
<dbReference type="GO" id="GO:0071949">
    <property type="term" value="F:FAD binding"/>
    <property type="evidence" value="ECO:0007669"/>
    <property type="project" value="InterPro"/>
</dbReference>
<dbReference type="Pfam" id="PF13450">
    <property type="entry name" value="NAD_binding_8"/>
    <property type="match status" value="1"/>
</dbReference>
<dbReference type="Pfam" id="PF01494">
    <property type="entry name" value="FAD_binding_3"/>
    <property type="match status" value="1"/>
</dbReference>
<evidence type="ECO:0000313" key="9">
    <source>
        <dbReference type="EMBL" id="EMF15666.1"/>
    </source>
</evidence>
<proteinExistence type="inferred from homology"/>
<dbReference type="OMA" id="IPLIHYH"/>
<dbReference type="SUPFAM" id="SSF51905">
    <property type="entry name" value="FAD/NAD(P)-binding domain"/>
    <property type="match status" value="1"/>
</dbReference>
<dbReference type="Proteomes" id="UP000016931">
    <property type="component" value="Unassembled WGS sequence"/>
</dbReference>
<dbReference type="GO" id="GO:0004497">
    <property type="term" value="F:monooxygenase activity"/>
    <property type="evidence" value="ECO:0007669"/>
    <property type="project" value="UniProtKB-KW"/>
</dbReference>
<accession>M3C5V9</accession>
<dbReference type="eggNOG" id="ENOG502SIVG">
    <property type="taxonomic scope" value="Eukaryota"/>
</dbReference>
<dbReference type="PRINTS" id="PR00420">
    <property type="entry name" value="RNGMNOXGNASE"/>
</dbReference>
<sequence>MDGDKMPQGHRISIIGAGIAGLTLGKCLQNKGIKSSIFEKARQSTTRNSYGITLYPKYYRPLLKVLQLDESTFRKKVAVDAGSGGTGQIGGNMEPGCFKANKNSFESLLAEGLEVNWEHELTSVEPLPGAVEIAFKNHSRHASIFVVGACGPHSQVRHAILPNAEFTVLPYATYNGKRRIGRDDWNQTFASAFEGTNVVEQKVNGTLLQISINSVTEEEVSINYVFSRAAAKNSGVDALYRPQREKNEAKDTPEELFEEVNGLCNQLAEPFKTVFDVKAMKQDRLLNWLMRSLHIDTSKLRQAAEDGIVLLGDAVHAEPILGGMGANQSISDAMELAEILANKAKLHELYDKKAVEWQTGLQAAEGRIGELHGMTSGRASL</sequence>
<evidence type="ECO:0000313" key="10">
    <source>
        <dbReference type="Proteomes" id="UP000016931"/>
    </source>
</evidence>
<evidence type="ECO:0000256" key="2">
    <source>
        <dbReference type="ARBA" id="ARBA00005179"/>
    </source>
</evidence>
<evidence type="ECO:0000256" key="7">
    <source>
        <dbReference type="ARBA" id="ARBA00023033"/>
    </source>
</evidence>
<dbReference type="PANTHER" id="PTHR47178:SF4">
    <property type="entry name" value="FAD-DEPENDENT MONOOXYGENASE APTC"/>
    <property type="match status" value="1"/>
</dbReference>
<keyword evidence="10" id="KW-1185">Reference proteome</keyword>
<dbReference type="RefSeq" id="XP_016763787.1">
    <property type="nucleotide sequence ID" value="XM_016904332.1"/>
</dbReference>
<keyword evidence="7" id="KW-0503">Monooxygenase</keyword>
<dbReference type="STRING" id="692275.M3C5V9"/>
<dbReference type="PANTHER" id="PTHR47178">
    <property type="entry name" value="MONOOXYGENASE, FAD-BINDING"/>
    <property type="match status" value="1"/>
</dbReference>
<name>M3C5V9_SPHMS</name>
<comment type="cofactor">
    <cofactor evidence="1">
        <name>FAD</name>
        <dbReference type="ChEBI" id="CHEBI:57692"/>
    </cofactor>
</comment>
<dbReference type="InterPro" id="IPR036188">
    <property type="entry name" value="FAD/NAD-bd_sf"/>
</dbReference>
<organism evidence="9 10">
    <name type="scientific">Sphaerulina musiva (strain SO2202)</name>
    <name type="common">Poplar stem canker fungus</name>
    <name type="synonym">Septoria musiva</name>
    <dbReference type="NCBI Taxonomy" id="692275"/>
    <lineage>
        <taxon>Eukaryota</taxon>
        <taxon>Fungi</taxon>
        <taxon>Dikarya</taxon>
        <taxon>Ascomycota</taxon>
        <taxon>Pezizomycotina</taxon>
        <taxon>Dothideomycetes</taxon>
        <taxon>Dothideomycetidae</taxon>
        <taxon>Mycosphaerellales</taxon>
        <taxon>Mycosphaerellaceae</taxon>
        <taxon>Sphaerulina</taxon>
    </lineage>
</organism>
<keyword evidence="5" id="KW-0274">FAD</keyword>
<dbReference type="HOGENOM" id="CLU_040697_0_0_1"/>
<dbReference type="Gene3D" id="3.50.50.60">
    <property type="entry name" value="FAD/NAD(P)-binding domain"/>
    <property type="match status" value="1"/>
</dbReference>